<sequence>MPYLETPPWAKVLDRTVLALQYAACVCMGLLAVFIREEPGISLVGWVILASSIPCVLGAITGRWEVESVALVPLASALLMALVLIDAGPANVVWWMVFAFVAALVRQWIRLLLQILADIRRRRLLHRLDDGGPA</sequence>
<accession>A0A9X2G4H2</accession>
<feature type="transmembrane region" description="Helical" evidence="1">
    <location>
        <begin position="12"/>
        <end position="35"/>
    </location>
</feature>
<gene>
    <name evidence="2" type="ORF">APR03_002936</name>
</gene>
<keyword evidence="3" id="KW-1185">Reference proteome</keyword>
<keyword evidence="1" id="KW-0472">Membrane</keyword>
<comment type="caution">
    <text evidence="2">The sequence shown here is derived from an EMBL/GenBank/DDBJ whole genome shotgun (WGS) entry which is preliminary data.</text>
</comment>
<evidence type="ECO:0000313" key="3">
    <source>
        <dbReference type="Proteomes" id="UP001139493"/>
    </source>
</evidence>
<dbReference type="AlphaFoldDB" id="A0A9X2G4H2"/>
<name>A0A9X2G4H2_9MICO</name>
<organism evidence="2 3">
    <name type="scientific">Promicromonospora thailandica</name>
    <dbReference type="NCBI Taxonomy" id="765201"/>
    <lineage>
        <taxon>Bacteria</taxon>
        <taxon>Bacillati</taxon>
        <taxon>Actinomycetota</taxon>
        <taxon>Actinomycetes</taxon>
        <taxon>Micrococcales</taxon>
        <taxon>Promicromonosporaceae</taxon>
        <taxon>Promicromonospora</taxon>
    </lineage>
</organism>
<proteinExistence type="predicted"/>
<protein>
    <submittedName>
        <fullName evidence="2">Uncharacterized protein</fullName>
    </submittedName>
</protein>
<feature type="transmembrane region" description="Helical" evidence="1">
    <location>
        <begin position="41"/>
        <end position="62"/>
    </location>
</feature>
<reference evidence="2" key="1">
    <citation type="submission" date="2022-06" db="EMBL/GenBank/DDBJ databases">
        <title>Genomic Encyclopedia of Archaeal and Bacterial Type Strains, Phase II (KMG-II): from individual species to whole genera.</title>
        <authorList>
            <person name="Goeker M."/>
        </authorList>
    </citation>
    <scope>NUCLEOTIDE SEQUENCE</scope>
    <source>
        <strain evidence="2">DSM 26652</strain>
    </source>
</reference>
<keyword evidence="1" id="KW-0812">Transmembrane</keyword>
<keyword evidence="1" id="KW-1133">Transmembrane helix</keyword>
<evidence type="ECO:0000313" key="2">
    <source>
        <dbReference type="EMBL" id="MCP2265580.1"/>
    </source>
</evidence>
<dbReference type="RefSeq" id="WP_253836811.1">
    <property type="nucleotide sequence ID" value="NZ_JAMTCS010000008.1"/>
</dbReference>
<evidence type="ECO:0000256" key="1">
    <source>
        <dbReference type="SAM" id="Phobius"/>
    </source>
</evidence>
<dbReference type="EMBL" id="JAMTCS010000008">
    <property type="protein sequence ID" value="MCP2265580.1"/>
    <property type="molecule type" value="Genomic_DNA"/>
</dbReference>
<dbReference type="Proteomes" id="UP001139493">
    <property type="component" value="Unassembled WGS sequence"/>
</dbReference>